<proteinExistence type="predicted"/>
<protein>
    <submittedName>
        <fullName evidence="1">Uncharacterized protein</fullName>
    </submittedName>
</protein>
<organism evidence="1">
    <name type="scientific">Fagus sylvatica</name>
    <name type="common">Beechnut</name>
    <dbReference type="NCBI Taxonomy" id="28930"/>
    <lineage>
        <taxon>Eukaryota</taxon>
        <taxon>Viridiplantae</taxon>
        <taxon>Streptophyta</taxon>
        <taxon>Embryophyta</taxon>
        <taxon>Tracheophyta</taxon>
        <taxon>Spermatophyta</taxon>
        <taxon>Magnoliopsida</taxon>
        <taxon>eudicotyledons</taxon>
        <taxon>Gunneridae</taxon>
        <taxon>Pentapetalae</taxon>
        <taxon>rosids</taxon>
        <taxon>fabids</taxon>
        <taxon>Fagales</taxon>
        <taxon>Fagaceae</taxon>
        <taxon>Fagus</taxon>
    </lineage>
</organism>
<name>A0A2N9IVG6_FAGSY</name>
<dbReference type="EMBL" id="OIVN01006227">
    <property type="protein sequence ID" value="SPD28355.1"/>
    <property type="molecule type" value="Genomic_DNA"/>
</dbReference>
<reference evidence="1" key="1">
    <citation type="submission" date="2018-02" db="EMBL/GenBank/DDBJ databases">
        <authorList>
            <person name="Cohen D.B."/>
            <person name="Kent A.D."/>
        </authorList>
    </citation>
    <scope>NUCLEOTIDE SEQUENCE</scope>
</reference>
<evidence type="ECO:0000313" key="1">
    <source>
        <dbReference type="EMBL" id="SPD28355.1"/>
    </source>
</evidence>
<dbReference type="AlphaFoldDB" id="A0A2N9IVG6"/>
<gene>
    <name evidence="1" type="ORF">FSB_LOCUS56237</name>
</gene>
<accession>A0A2N9IVG6</accession>
<sequence length="92" mass="9227">MAPPHLCCFSLSHGSSPALLSRTAPGGGGYGGFAVSLGLGEMVMVMFAAAGGDVVRGGCGCGRLVLPWVWESGVAVGLGGRCCRGLVVWLEC</sequence>